<keyword evidence="2" id="KW-1185">Reference proteome</keyword>
<protein>
    <submittedName>
        <fullName evidence="1">Uncharacterized protein</fullName>
    </submittedName>
</protein>
<sequence>MIVVHYTCILMCLYIFCLYVNICKKYIHRSHINYSTMINKMNVTRCLNNYSEFLELLVKLVGKPIVELDYC</sequence>
<accession>A0ACB9JQG5</accession>
<dbReference type="Proteomes" id="UP001056120">
    <property type="component" value="Linkage Group LG03"/>
</dbReference>
<name>A0ACB9JQG5_9ASTR</name>
<evidence type="ECO:0000313" key="2">
    <source>
        <dbReference type="Proteomes" id="UP001056120"/>
    </source>
</evidence>
<evidence type="ECO:0000313" key="1">
    <source>
        <dbReference type="EMBL" id="KAI3822263.1"/>
    </source>
</evidence>
<dbReference type="EMBL" id="CM042020">
    <property type="protein sequence ID" value="KAI3822263.1"/>
    <property type="molecule type" value="Genomic_DNA"/>
</dbReference>
<reference evidence="2" key="1">
    <citation type="journal article" date="2022" name="Mol. Ecol. Resour.">
        <title>The genomes of chicory, endive, great burdock and yacon provide insights into Asteraceae palaeo-polyploidization history and plant inulin production.</title>
        <authorList>
            <person name="Fan W."/>
            <person name="Wang S."/>
            <person name="Wang H."/>
            <person name="Wang A."/>
            <person name="Jiang F."/>
            <person name="Liu H."/>
            <person name="Zhao H."/>
            <person name="Xu D."/>
            <person name="Zhang Y."/>
        </authorList>
    </citation>
    <scope>NUCLEOTIDE SEQUENCE [LARGE SCALE GENOMIC DNA]</scope>
    <source>
        <strain evidence="2">cv. Yunnan</strain>
    </source>
</reference>
<organism evidence="1 2">
    <name type="scientific">Smallanthus sonchifolius</name>
    <dbReference type="NCBI Taxonomy" id="185202"/>
    <lineage>
        <taxon>Eukaryota</taxon>
        <taxon>Viridiplantae</taxon>
        <taxon>Streptophyta</taxon>
        <taxon>Embryophyta</taxon>
        <taxon>Tracheophyta</taxon>
        <taxon>Spermatophyta</taxon>
        <taxon>Magnoliopsida</taxon>
        <taxon>eudicotyledons</taxon>
        <taxon>Gunneridae</taxon>
        <taxon>Pentapetalae</taxon>
        <taxon>asterids</taxon>
        <taxon>campanulids</taxon>
        <taxon>Asterales</taxon>
        <taxon>Asteraceae</taxon>
        <taxon>Asteroideae</taxon>
        <taxon>Heliantheae alliance</taxon>
        <taxon>Millerieae</taxon>
        <taxon>Smallanthus</taxon>
    </lineage>
</organism>
<gene>
    <name evidence="1" type="ORF">L1987_09851</name>
</gene>
<comment type="caution">
    <text evidence="1">The sequence shown here is derived from an EMBL/GenBank/DDBJ whole genome shotgun (WGS) entry which is preliminary data.</text>
</comment>
<proteinExistence type="predicted"/>
<reference evidence="1 2" key="2">
    <citation type="journal article" date="2022" name="Mol. Ecol. Resour.">
        <title>The genomes of chicory, endive, great burdock and yacon provide insights into Asteraceae paleo-polyploidization history and plant inulin production.</title>
        <authorList>
            <person name="Fan W."/>
            <person name="Wang S."/>
            <person name="Wang H."/>
            <person name="Wang A."/>
            <person name="Jiang F."/>
            <person name="Liu H."/>
            <person name="Zhao H."/>
            <person name="Xu D."/>
            <person name="Zhang Y."/>
        </authorList>
    </citation>
    <scope>NUCLEOTIDE SEQUENCE [LARGE SCALE GENOMIC DNA]</scope>
    <source>
        <strain evidence="2">cv. Yunnan</strain>
        <tissue evidence="1">Leaves</tissue>
    </source>
</reference>